<proteinExistence type="predicted"/>
<evidence type="ECO:0000313" key="2">
    <source>
        <dbReference type="EMBL" id="CAG8566142.1"/>
    </source>
</evidence>
<feature type="non-terminal residue" evidence="2">
    <location>
        <position position="1"/>
    </location>
</feature>
<name>A0A9N9BJJ3_9GLOM</name>
<feature type="coiled-coil region" evidence="1">
    <location>
        <begin position="10"/>
        <end position="37"/>
    </location>
</feature>
<keyword evidence="1" id="KW-0175">Coiled coil</keyword>
<gene>
    <name evidence="2" type="ORF">ALEPTO_LOCUS6590</name>
</gene>
<keyword evidence="3" id="KW-1185">Reference proteome</keyword>
<dbReference type="EMBL" id="CAJVPS010002346">
    <property type="protein sequence ID" value="CAG8566142.1"/>
    <property type="molecule type" value="Genomic_DNA"/>
</dbReference>
<comment type="caution">
    <text evidence="2">The sequence shown here is derived from an EMBL/GenBank/DDBJ whole genome shotgun (WGS) entry which is preliminary data.</text>
</comment>
<dbReference type="Proteomes" id="UP000789508">
    <property type="component" value="Unassembled WGS sequence"/>
</dbReference>
<organism evidence="2 3">
    <name type="scientific">Ambispora leptoticha</name>
    <dbReference type="NCBI Taxonomy" id="144679"/>
    <lineage>
        <taxon>Eukaryota</taxon>
        <taxon>Fungi</taxon>
        <taxon>Fungi incertae sedis</taxon>
        <taxon>Mucoromycota</taxon>
        <taxon>Glomeromycotina</taxon>
        <taxon>Glomeromycetes</taxon>
        <taxon>Archaeosporales</taxon>
        <taxon>Ambisporaceae</taxon>
        <taxon>Ambispora</taxon>
    </lineage>
</organism>
<accession>A0A9N9BJJ3</accession>
<protein>
    <submittedName>
        <fullName evidence="2">11885_t:CDS:1</fullName>
    </submittedName>
</protein>
<sequence>DKLTQKGDELKAMEKVMEVLRVENEKLISKKDNSLQEVSGELKRNSKGTFGIEFALNNEEFIRECEFPISFNLVNRKIKL</sequence>
<reference evidence="2" key="1">
    <citation type="submission" date="2021-06" db="EMBL/GenBank/DDBJ databases">
        <authorList>
            <person name="Kallberg Y."/>
            <person name="Tangrot J."/>
            <person name="Rosling A."/>
        </authorList>
    </citation>
    <scope>NUCLEOTIDE SEQUENCE</scope>
    <source>
        <strain evidence="2">FL130A</strain>
    </source>
</reference>
<dbReference type="AlphaFoldDB" id="A0A9N9BJJ3"/>
<evidence type="ECO:0000256" key="1">
    <source>
        <dbReference type="SAM" id="Coils"/>
    </source>
</evidence>
<evidence type="ECO:0000313" key="3">
    <source>
        <dbReference type="Proteomes" id="UP000789508"/>
    </source>
</evidence>